<dbReference type="Proteomes" id="UP000027135">
    <property type="component" value="Unassembled WGS sequence"/>
</dbReference>
<dbReference type="AlphaFoldDB" id="A0A067QEL1"/>
<accession>A0A067QEL1</accession>
<evidence type="ECO:0000313" key="2">
    <source>
        <dbReference type="Proteomes" id="UP000027135"/>
    </source>
</evidence>
<reference evidence="1 2" key="1">
    <citation type="journal article" date="2014" name="Nat. Commun.">
        <title>Molecular traces of alternative social organization in a termite genome.</title>
        <authorList>
            <person name="Terrapon N."/>
            <person name="Li C."/>
            <person name="Robertson H.M."/>
            <person name="Ji L."/>
            <person name="Meng X."/>
            <person name="Booth W."/>
            <person name="Chen Z."/>
            <person name="Childers C.P."/>
            <person name="Glastad K.M."/>
            <person name="Gokhale K."/>
            <person name="Gowin J."/>
            <person name="Gronenberg W."/>
            <person name="Hermansen R.A."/>
            <person name="Hu H."/>
            <person name="Hunt B.G."/>
            <person name="Huylmans A.K."/>
            <person name="Khalil S.M."/>
            <person name="Mitchell R.D."/>
            <person name="Munoz-Torres M.C."/>
            <person name="Mustard J.A."/>
            <person name="Pan H."/>
            <person name="Reese J.T."/>
            <person name="Scharf M.E."/>
            <person name="Sun F."/>
            <person name="Vogel H."/>
            <person name="Xiao J."/>
            <person name="Yang W."/>
            <person name="Yang Z."/>
            <person name="Yang Z."/>
            <person name="Zhou J."/>
            <person name="Zhu J."/>
            <person name="Brent C.S."/>
            <person name="Elsik C.G."/>
            <person name="Goodisman M.A."/>
            <person name="Liberles D.A."/>
            <person name="Roe R.M."/>
            <person name="Vargo E.L."/>
            <person name="Vilcinskas A."/>
            <person name="Wang J."/>
            <person name="Bornberg-Bauer E."/>
            <person name="Korb J."/>
            <person name="Zhang G."/>
            <person name="Liebig J."/>
        </authorList>
    </citation>
    <scope>NUCLEOTIDE SEQUENCE [LARGE SCALE GENOMIC DNA]</scope>
    <source>
        <tissue evidence="1">Whole organism</tissue>
    </source>
</reference>
<evidence type="ECO:0000313" key="1">
    <source>
        <dbReference type="EMBL" id="KDQ77206.1"/>
    </source>
</evidence>
<sequence length="122" mass="13366">MLIAFSDTECLVHHEFPSRGQTMKSDSAEPFCNPFEMQFVGKDLTNGLPVPRICATTMRHETRRCVKEFISTHSIPMVLYPTCSPDTAAAGQSQTGRIGGIAACNLEGRTLKEITSSKGLFI</sequence>
<protein>
    <submittedName>
        <fullName evidence="1">Uncharacterized protein</fullName>
    </submittedName>
</protein>
<proteinExistence type="predicted"/>
<organism evidence="1 2">
    <name type="scientific">Zootermopsis nevadensis</name>
    <name type="common">Dampwood termite</name>
    <dbReference type="NCBI Taxonomy" id="136037"/>
    <lineage>
        <taxon>Eukaryota</taxon>
        <taxon>Metazoa</taxon>
        <taxon>Ecdysozoa</taxon>
        <taxon>Arthropoda</taxon>
        <taxon>Hexapoda</taxon>
        <taxon>Insecta</taxon>
        <taxon>Pterygota</taxon>
        <taxon>Neoptera</taxon>
        <taxon>Polyneoptera</taxon>
        <taxon>Dictyoptera</taxon>
        <taxon>Blattodea</taxon>
        <taxon>Blattoidea</taxon>
        <taxon>Termitoidae</taxon>
        <taxon>Termopsidae</taxon>
        <taxon>Zootermopsis</taxon>
    </lineage>
</organism>
<dbReference type="EMBL" id="KK853782">
    <property type="protein sequence ID" value="KDQ77206.1"/>
    <property type="molecule type" value="Genomic_DNA"/>
</dbReference>
<dbReference type="InParanoid" id="A0A067QEL1"/>
<keyword evidence="2" id="KW-1185">Reference proteome</keyword>
<name>A0A067QEL1_ZOONE</name>
<gene>
    <name evidence="1" type="ORF">L798_05827</name>
</gene>